<comment type="caution">
    <text evidence="2">The sequence shown here is derived from an EMBL/GenBank/DDBJ whole genome shotgun (WGS) entry which is preliminary data.</text>
</comment>
<dbReference type="EMBL" id="PNBA02000003">
    <property type="protein sequence ID" value="KAG6430818.1"/>
    <property type="molecule type" value="Genomic_DNA"/>
</dbReference>
<feature type="compositionally biased region" description="Acidic residues" evidence="1">
    <location>
        <begin position="73"/>
        <end position="88"/>
    </location>
</feature>
<accession>A0A8X8YJM9</accession>
<reference evidence="2" key="2">
    <citation type="submission" date="2020-08" db="EMBL/GenBank/DDBJ databases">
        <title>Plant Genome Project.</title>
        <authorList>
            <person name="Zhang R.-G."/>
        </authorList>
    </citation>
    <scope>NUCLEOTIDE SEQUENCE</scope>
    <source>
        <strain evidence="2">Huo1</strain>
        <tissue evidence="2">Leaf</tissue>
    </source>
</reference>
<evidence type="ECO:0000256" key="1">
    <source>
        <dbReference type="SAM" id="MobiDB-lite"/>
    </source>
</evidence>
<feature type="compositionally biased region" description="Acidic residues" evidence="1">
    <location>
        <begin position="46"/>
        <end position="55"/>
    </location>
</feature>
<proteinExistence type="predicted"/>
<reference evidence="2" key="1">
    <citation type="submission" date="2018-01" db="EMBL/GenBank/DDBJ databases">
        <authorList>
            <person name="Mao J.F."/>
        </authorList>
    </citation>
    <scope>NUCLEOTIDE SEQUENCE</scope>
    <source>
        <strain evidence="2">Huo1</strain>
        <tissue evidence="2">Leaf</tissue>
    </source>
</reference>
<evidence type="ECO:0000313" key="3">
    <source>
        <dbReference type="Proteomes" id="UP000298416"/>
    </source>
</evidence>
<sequence>MGWPEFVRDNLFKHEVFLTVTLVDVGIFNVKRYDFRTGLPPRWDGEDIANGDTDDSPTAPDVDSSDDYQPSETETDSFDNSEYEDDQGALDVDGCPTFVVTITTSHLDCTLEIPFGC</sequence>
<keyword evidence="3" id="KW-1185">Reference proteome</keyword>
<name>A0A8X8YJM9_SALSN</name>
<dbReference type="Proteomes" id="UP000298416">
    <property type="component" value="Unassembled WGS sequence"/>
</dbReference>
<organism evidence="2">
    <name type="scientific">Salvia splendens</name>
    <name type="common">Scarlet sage</name>
    <dbReference type="NCBI Taxonomy" id="180675"/>
    <lineage>
        <taxon>Eukaryota</taxon>
        <taxon>Viridiplantae</taxon>
        <taxon>Streptophyta</taxon>
        <taxon>Embryophyta</taxon>
        <taxon>Tracheophyta</taxon>
        <taxon>Spermatophyta</taxon>
        <taxon>Magnoliopsida</taxon>
        <taxon>eudicotyledons</taxon>
        <taxon>Gunneridae</taxon>
        <taxon>Pentapetalae</taxon>
        <taxon>asterids</taxon>
        <taxon>lamiids</taxon>
        <taxon>Lamiales</taxon>
        <taxon>Lamiaceae</taxon>
        <taxon>Nepetoideae</taxon>
        <taxon>Mentheae</taxon>
        <taxon>Salviinae</taxon>
        <taxon>Salvia</taxon>
        <taxon>Salvia subgen. Calosphace</taxon>
        <taxon>core Calosphace</taxon>
    </lineage>
</organism>
<gene>
    <name evidence="2" type="ORF">SASPL_108891</name>
</gene>
<protein>
    <submittedName>
        <fullName evidence="2">Uncharacterized protein</fullName>
    </submittedName>
</protein>
<dbReference type="AlphaFoldDB" id="A0A8X8YJM9"/>
<evidence type="ECO:0000313" key="2">
    <source>
        <dbReference type="EMBL" id="KAG6430818.1"/>
    </source>
</evidence>
<feature type="region of interest" description="Disordered" evidence="1">
    <location>
        <begin position="39"/>
        <end position="89"/>
    </location>
</feature>